<reference evidence="16" key="1">
    <citation type="submission" date="2015-06" db="EMBL/GenBank/DDBJ databases">
        <title>Comparative genomics of Burkholderia leaf nodule symbionts.</title>
        <authorList>
            <person name="Carlier A."/>
            <person name="Eberl L."/>
            <person name="Pinto-Carbo M."/>
        </authorList>
    </citation>
    <scope>NUCLEOTIDE SEQUENCE [LARGE SCALE GENOMIC DNA]</scope>
    <source>
        <strain evidence="16">UZHbot4</strain>
    </source>
</reference>
<dbReference type="InterPro" id="IPR001753">
    <property type="entry name" value="Enoyl-CoA_hydra/iso"/>
</dbReference>
<keyword evidence="4" id="KW-0442">Lipid degradation</keyword>
<dbReference type="InterPro" id="IPR008927">
    <property type="entry name" value="6-PGluconate_DH-like_C_sf"/>
</dbReference>
<dbReference type="GO" id="GO:0008692">
    <property type="term" value="F:3-hydroxybutyryl-CoA epimerase activity"/>
    <property type="evidence" value="ECO:0007669"/>
    <property type="project" value="UniProtKB-EC"/>
</dbReference>
<dbReference type="PANTHER" id="PTHR23309">
    <property type="entry name" value="3-HYDROXYACYL-COA DEHYROGENASE"/>
    <property type="match status" value="1"/>
</dbReference>
<dbReference type="Gene3D" id="1.10.1040.50">
    <property type="match status" value="1"/>
</dbReference>
<evidence type="ECO:0000256" key="3">
    <source>
        <dbReference type="ARBA" id="ARBA00022832"/>
    </source>
</evidence>
<dbReference type="InterPro" id="IPR036291">
    <property type="entry name" value="NAD(P)-bd_dom_sf"/>
</dbReference>
<dbReference type="FunFam" id="3.40.50.720:FF:000009">
    <property type="entry name" value="Fatty oxidation complex, alpha subunit"/>
    <property type="match status" value="1"/>
</dbReference>
<dbReference type="Proteomes" id="UP000036959">
    <property type="component" value="Unassembled WGS sequence"/>
</dbReference>
<dbReference type="GO" id="GO:0003857">
    <property type="term" value="F:(3S)-3-hydroxyacyl-CoA dehydrogenase (NAD+) activity"/>
    <property type="evidence" value="ECO:0007669"/>
    <property type="project" value="UniProtKB-EC"/>
</dbReference>
<feature type="domain" description="3-hydroxyacyl-CoA dehydrogenase NAD binding" evidence="14">
    <location>
        <begin position="294"/>
        <end position="470"/>
    </location>
</feature>
<evidence type="ECO:0000256" key="1">
    <source>
        <dbReference type="ARBA" id="ARBA00004275"/>
    </source>
</evidence>
<sequence length="634" mass="68462">MAVDYTIRDGVAVITLDNPPVNGLGHSTRLGIVEGIERANDDATVAAIVITGAGKAFGGADITEFNTPKATQEPILVTVIKVLEQSAKPVIAAVHSVAMGGGLELALGAHYRVASKGAQIALPEVKLGLLPGAGGTQRLPRVVGLETALNMIVTGTPVMSEKLAQTALFDEMADGDLLDAAIAFAKRVAANGAPYPNARDRKIEHPNAAGFIQFARNSVAAIAKNFPAPHKCIDAIERGVLEGFERGIALERECFVALVQTPESRALRHAFFGERAAAKIADVPSSTPTRKIEQIGVVGAGTMGGGIAMNFVNAGLPVVLLETKQDALDRGLATIHRNYEAQVKKGKLAQEQVEARMALIRPTLDYADLKQADFIVEAVFEELGVKEQVFRKLDEVAKPGAILASNTSTLDLNKIAAFTQRPGDVVGTHFFSPANVMKLLEVVRGEKTEKDVFATVMQLAKKIRKTAVVSGVCDGFIGNRMIEQYIRQALFMLEEGALPAQIDRAIEKFGFAMGPFRMSDLAGNDIGWAIRKWRYREQPDLHYSRVADRLCETGRFGQKTGAGWYDYQPGKRDAQPSKLVDDMIVAYSREQGIERRKIGDEEIVERLVLSLVNEGAKILEEGIAAKASESIWSI</sequence>
<dbReference type="SUPFAM" id="SSF52096">
    <property type="entry name" value="ClpP/crotonase"/>
    <property type="match status" value="1"/>
</dbReference>
<dbReference type="FunFam" id="1.10.1040.50:FF:000006">
    <property type="entry name" value="Peroxisomal bifunctional enzyme"/>
    <property type="match status" value="1"/>
</dbReference>
<dbReference type="CDD" id="cd06558">
    <property type="entry name" value="crotonase-like"/>
    <property type="match status" value="1"/>
</dbReference>
<proteinExistence type="predicted"/>
<dbReference type="GO" id="GO:0004300">
    <property type="term" value="F:enoyl-CoA hydratase activity"/>
    <property type="evidence" value="ECO:0007669"/>
    <property type="project" value="UniProtKB-EC"/>
</dbReference>
<dbReference type="PATRIC" id="fig|242163.4.peg.3477"/>
<dbReference type="GO" id="GO:0070403">
    <property type="term" value="F:NAD+ binding"/>
    <property type="evidence" value="ECO:0007669"/>
    <property type="project" value="InterPro"/>
</dbReference>
<keyword evidence="7" id="KW-0443">Lipid metabolism</keyword>
<evidence type="ECO:0000256" key="8">
    <source>
        <dbReference type="ARBA" id="ARBA00023140"/>
    </source>
</evidence>
<dbReference type="Gene3D" id="3.90.226.10">
    <property type="entry name" value="2-enoyl-CoA Hydratase, Chain A, domain 1"/>
    <property type="match status" value="1"/>
</dbReference>
<comment type="pathway">
    <text evidence="2">Lipid metabolism; fatty acid beta-oxidation.</text>
</comment>
<evidence type="ECO:0000259" key="14">
    <source>
        <dbReference type="Pfam" id="PF02737"/>
    </source>
</evidence>
<dbReference type="EC" id="5.1.2.3" evidence="15"/>
<dbReference type="EMBL" id="LFJJ01000244">
    <property type="protein sequence ID" value="KND57450.1"/>
    <property type="molecule type" value="Genomic_DNA"/>
</dbReference>
<dbReference type="Gene3D" id="3.40.50.720">
    <property type="entry name" value="NAD(P)-binding Rossmann-like Domain"/>
    <property type="match status" value="1"/>
</dbReference>
<keyword evidence="6" id="KW-0520">NAD</keyword>
<evidence type="ECO:0000256" key="4">
    <source>
        <dbReference type="ARBA" id="ARBA00022963"/>
    </source>
</evidence>
<dbReference type="EC" id="1.1.1.35" evidence="15"/>
<dbReference type="SUPFAM" id="SSF48179">
    <property type="entry name" value="6-phosphogluconate dehydrogenase C-terminal domain-like"/>
    <property type="match status" value="1"/>
</dbReference>
<evidence type="ECO:0000256" key="2">
    <source>
        <dbReference type="ARBA" id="ARBA00005005"/>
    </source>
</evidence>
<evidence type="ECO:0000256" key="12">
    <source>
        <dbReference type="ARBA" id="ARBA00049556"/>
    </source>
</evidence>
<dbReference type="InterPro" id="IPR029045">
    <property type="entry name" value="ClpP/crotonase-like_dom_sf"/>
</dbReference>
<accession>A0A0L0M594</accession>
<evidence type="ECO:0000313" key="16">
    <source>
        <dbReference type="Proteomes" id="UP000036959"/>
    </source>
</evidence>
<dbReference type="InterPro" id="IPR006176">
    <property type="entry name" value="3-OHacyl-CoA_DH_NAD-bd"/>
</dbReference>
<dbReference type="AlphaFoldDB" id="A0A0L0M594"/>
<comment type="caution">
    <text evidence="15">The sequence shown here is derived from an EMBL/GenBank/DDBJ whole genome shotgun (WGS) entry which is preliminary data.</text>
</comment>
<dbReference type="InterPro" id="IPR006108">
    <property type="entry name" value="3HC_DH_C"/>
</dbReference>
<dbReference type="Pfam" id="PF02737">
    <property type="entry name" value="3HCDH_N"/>
    <property type="match status" value="1"/>
</dbReference>
<dbReference type="EC" id="5.3.3.8" evidence="15"/>
<comment type="catalytic activity">
    <reaction evidence="12">
        <text>a (3S)-3-hydroxyacyl-CoA + NAD(+) = a 3-oxoacyl-CoA + NADH + H(+)</text>
        <dbReference type="Rhea" id="RHEA:22432"/>
        <dbReference type="ChEBI" id="CHEBI:15378"/>
        <dbReference type="ChEBI" id="CHEBI:57318"/>
        <dbReference type="ChEBI" id="CHEBI:57540"/>
        <dbReference type="ChEBI" id="CHEBI:57945"/>
        <dbReference type="ChEBI" id="CHEBI:90726"/>
        <dbReference type="EC" id="1.1.1.35"/>
    </reaction>
</comment>
<comment type="subcellular location">
    <subcellularLocation>
        <location evidence="1">Peroxisome</location>
    </subcellularLocation>
</comment>
<dbReference type="PANTHER" id="PTHR23309:SF51">
    <property type="entry name" value="3-HYDROXYACYL-COA DEHYDROGENASE-RELATED"/>
    <property type="match status" value="1"/>
</dbReference>
<dbReference type="GO" id="GO:0006635">
    <property type="term" value="P:fatty acid beta-oxidation"/>
    <property type="evidence" value="ECO:0007669"/>
    <property type="project" value="UniProtKB-UniPathway"/>
</dbReference>
<keyword evidence="9 15" id="KW-0413">Isomerase</keyword>
<protein>
    <submittedName>
        <fullName evidence="15">Enoyl-CoA hydratase / Delta(3)-cis-delta(2)-trans-enoyl-CoA isomerase / 3-hydroxyacyl-CoA dehydrogenase / 3-hydroxybutyryl-CoA epimerase</fullName>
        <ecNumber evidence="15">1.1.1.35</ecNumber>
        <ecNumber evidence="15">4.2.1.17</ecNumber>
        <ecNumber evidence="15">5.1.2.3</ecNumber>
        <ecNumber evidence="15">5.3.3.8</ecNumber>
    </submittedName>
</protein>
<evidence type="ECO:0000256" key="10">
    <source>
        <dbReference type="ARBA" id="ARBA00023239"/>
    </source>
</evidence>
<evidence type="ECO:0000259" key="13">
    <source>
        <dbReference type="Pfam" id="PF00725"/>
    </source>
</evidence>
<organism evidence="15 16">
    <name type="scientific">Candidatus Burkholderia verschuerenii</name>
    <dbReference type="NCBI Taxonomy" id="242163"/>
    <lineage>
        <taxon>Bacteria</taxon>
        <taxon>Pseudomonadati</taxon>
        <taxon>Pseudomonadota</taxon>
        <taxon>Betaproteobacteria</taxon>
        <taxon>Burkholderiales</taxon>
        <taxon>Burkholderiaceae</taxon>
        <taxon>Burkholderia</taxon>
    </lineage>
</organism>
<evidence type="ECO:0000256" key="5">
    <source>
        <dbReference type="ARBA" id="ARBA00023002"/>
    </source>
</evidence>
<evidence type="ECO:0000256" key="7">
    <source>
        <dbReference type="ARBA" id="ARBA00023098"/>
    </source>
</evidence>
<keyword evidence="10 15" id="KW-0456">Lyase</keyword>
<evidence type="ECO:0000313" key="15">
    <source>
        <dbReference type="EMBL" id="KND57450.1"/>
    </source>
</evidence>
<keyword evidence="11" id="KW-0511">Multifunctional enzyme</keyword>
<keyword evidence="5 15" id="KW-0560">Oxidoreductase</keyword>
<dbReference type="EC" id="4.2.1.17" evidence="15"/>
<keyword evidence="8" id="KW-0576">Peroxisome</keyword>
<keyword evidence="16" id="KW-1185">Reference proteome</keyword>
<dbReference type="SUPFAM" id="SSF51735">
    <property type="entry name" value="NAD(P)-binding Rossmann-fold domains"/>
    <property type="match status" value="1"/>
</dbReference>
<evidence type="ECO:0000256" key="11">
    <source>
        <dbReference type="ARBA" id="ARBA00023268"/>
    </source>
</evidence>
<keyword evidence="3" id="KW-0276">Fatty acid metabolism</keyword>
<evidence type="ECO:0000256" key="9">
    <source>
        <dbReference type="ARBA" id="ARBA00023235"/>
    </source>
</evidence>
<dbReference type="Pfam" id="PF00378">
    <property type="entry name" value="ECH_1"/>
    <property type="match status" value="1"/>
</dbReference>
<feature type="domain" description="3-hydroxyacyl-CoA dehydrogenase C-terminal" evidence="13">
    <location>
        <begin position="475"/>
        <end position="567"/>
    </location>
</feature>
<gene>
    <name evidence="15" type="ORF">BVER_05825</name>
</gene>
<dbReference type="UniPathway" id="UPA00659"/>
<evidence type="ECO:0000256" key="6">
    <source>
        <dbReference type="ARBA" id="ARBA00023027"/>
    </source>
</evidence>
<dbReference type="GO" id="GO:0004165">
    <property type="term" value="F:delta(3)-delta(2)-enoyl-CoA isomerase activity"/>
    <property type="evidence" value="ECO:0007669"/>
    <property type="project" value="UniProtKB-EC"/>
</dbReference>
<name>A0A0L0M594_9BURK</name>
<dbReference type="Pfam" id="PF00725">
    <property type="entry name" value="3HCDH"/>
    <property type="match status" value="1"/>
</dbReference>